<feature type="compositionally biased region" description="Basic and acidic residues" evidence="1">
    <location>
        <begin position="77"/>
        <end position="99"/>
    </location>
</feature>
<name>A0AAW2TCN7_9LAMI</name>
<comment type="caution">
    <text evidence="2">The sequence shown here is derived from an EMBL/GenBank/DDBJ whole genome shotgun (WGS) entry which is preliminary data.</text>
</comment>
<accession>A0AAW2TCN7</accession>
<dbReference type="EMBL" id="JACGWN010000015">
    <property type="protein sequence ID" value="KAL0401883.1"/>
    <property type="molecule type" value="Genomic_DNA"/>
</dbReference>
<sequence length="129" mass="13732">MEDHQPQPTGDDGPAESEASVAMTEQQMWLAAMEGKNKGRVFGLGSEAHCTTRTYTYRSPSPPPPPPPPTSEPGHGGPHDPPRGDDGRHDGHDAGDASDLHCRTVTAHCLQCRPSTASTASHRPPATHR</sequence>
<gene>
    <name evidence="2" type="ORF">Slati_4218200</name>
</gene>
<feature type="region of interest" description="Disordered" evidence="1">
    <location>
        <begin position="1"/>
        <end position="21"/>
    </location>
</feature>
<feature type="region of interest" description="Disordered" evidence="1">
    <location>
        <begin position="52"/>
        <end position="99"/>
    </location>
</feature>
<proteinExistence type="predicted"/>
<feature type="compositionally biased region" description="Pro residues" evidence="1">
    <location>
        <begin position="60"/>
        <end position="71"/>
    </location>
</feature>
<reference evidence="2" key="1">
    <citation type="submission" date="2020-06" db="EMBL/GenBank/DDBJ databases">
        <authorList>
            <person name="Li T."/>
            <person name="Hu X."/>
            <person name="Zhang T."/>
            <person name="Song X."/>
            <person name="Zhang H."/>
            <person name="Dai N."/>
            <person name="Sheng W."/>
            <person name="Hou X."/>
            <person name="Wei L."/>
        </authorList>
    </citation>
    <scope>NUCLEOTIDE SEQUENCE</scope>
    <source>
        <strain evidence="2">KEN1</strain>
        <tissue evidence="2">Leaf</tissue>
    </source>
</reference>
<evidence type="ECO:0000313" key="2">
    <source>
        <dbReference type="EMBL" id="KAL0401883.1"/>
    </source>
</evidence>
<dbReference type="AlphaFoldDB" id="A0AAW2TCN7"/>
<evidence type="ECO:0000256" key="1">
    <source>
        <dbReference type="SAM" id="MobiDB-lite"/>
    </source>
</evidence>
<protein>
    <submittedName>
        <fullName evidence="2">Uncharacterized protein</fullName>
    </submittedName>
</protein>
<reference evidence="2" key="2">
    <citation type="journal article" date="2024" name="Plant">
        <title>Genomic evolution and insights into agronomic trait innovations of Sesamum species.</title>
        <authorList>
            <person name="Miao H."/>
            <person name="Wang L."/>
            <person name="Qu L."/>
            <person name="Liu H."/>
            <person name="Sun Y."/>
            <person name="Le M."/>
            <person name="Wang Q."/>
            <person name="Wei S."/>
            <person name="Zheng Y."/>
            <person name="Lin W."/>
            <person name="Duan Y."/>
            <person name="Cao H."/>
            <person name="Xiong S."/>
            <person name="Wang X."/>
            <person name="Wei L."/>
            <person name="Li C."/>
            <person name="Ma Q."/>
            <person name="Ju M."/>
            <person name="Zhao R."/>
            <person name="Li G."/>
            <person name="Mu C."/>
            <person name="Tian Q."/>
            <person name="Mei H."/>
            <person name="Zhang T."/>
            <person name="Gao T."/>
            <person name="Zhang H."/>
        </authorList>
    </citation>
    <scope>NUCLEOTIDE SEQUENCE</scope>
    <source>
        <strain evidence="2">KEN1</strain>
    </source>
</reference>
<organism evidence="2">
    <name type="scientific">Sesamum latifolium</name>
    <dbReference type="NCBI Taxonomy" id="2727402"/>
    <lineage>
        <taxon>Eukaryota</taxon>
        <taxon>Viridiplantae</taxon>
        <taxon>Streptophyta</taxon>
        <taxon>Embryophyta</taxon>
        <taxon>Tracheophyta</taxon>
        <taxon>Spermatophyta</taxon>
        <taxon>Magnoliopsida</taxon>
        <taxon>eudicotyledons</taxon>
        <taxon>Gunneridae</taxon>
        <taxon>Pentapetalae</taxon>
        <taxon>asterids</taxon>
        <taxon>lamiids</taxon>
        <taxon>Lamiales</taxon>
        <taxon>Pedaliaceae</taxon>
        <taxon>Sesamum</taxon>
    </lineage>
</organism>